<accession>A0A543JL31</accession>
<dbReference type="OrthoDB" id="3630339at2"/>
<gene>
    <name evidence="1" type="ORF">FHX81_5988</name>
</gene>
<dbReference type="RefSeq" id="WP_141981414.1">
    <property type="nucleotide sequence ID" value="NZ_VFPP01000001.1"/>
</dbReference>
<organism evidence="1 2">
    <name type="scientific">Saccharothrix saharensis</name>
    <dbReference type="NCBI Taxonomy" id="571190"/>
    <lineage>
        <taxon>Bacteria</taxon>
        <taxon>Bacillati</taxon>
        <taxon>Actinomycetota</taxon>
        <taxon>Actinomycetes</taxon>
        <taxon>Pseudonocardiales</taxon>
        <taxon>Pseudonocardiaceae</taxon>
        <taxon>Saccharothrix</taxon>
    </lineage>
</organism>
<evidence type="ECO:0000313" key="1">
    <source>
        <dbReference type="EMBL" id="TQM83562.1"/>
    </source>
</evidence>
<dbReference type="EMBL" id="VFPP01000001">
    <property type="protein sequence ID" value="TQM83562.1"/>
    <property type="molecule type" value="Genomic_DNA"/>
</dbReference>
<reference evidence="1 2" key="1">
    <citation type="submission" date="2019-06" db="EMBL/GenBank/DDBJ databases">
        <title>Sequencing the genomes of 1000 actinobacteria strains.</title>
        <authorList>
            <person name="Klenk H.-P."/>
        </authorList>
    </citation>
    <scope>NUCLEOTIDE SEQUENCE [LARGE SCALE GENOMIC DNA]</scope>
    <source>
        <strain evidence="1 2">DSM 45456</strain>
    </source>
</reference>
<proteinExistence type="predicted"/>
<evidence type="ECO:0000313" key="2">
    <source>
        <dbReference type="Proteomes" id="UP000316628"/>
    </source>
</evidence>
<keyword evidence="2" id="KW-1185">Reference proteome</keyword>
<comment type="caution">
    <text evidence="1">The sequence shown here is derived from an EMBL/GenBank/DDBJ whole genome shotgun (WGS) entry which is preliminary data.</text>
</comment>
<dbReference type="Proteomes" id="UP000316628">
    <property type="component" value="Unassembled WGS sequence"/>
</dbReference>
<name>A0A543JL31_9PSEU</name>
<sequence length="108" mass="11410">MISAALARAHHLLNQEMLGYLDTVELLTNEHDTDDETVLAVARAEVPRLVAALRATVATHKADPSGDCPACHTTWPCAVIDSAHSYLKDPDSIYSAGPAISSTASVNA</sequence>
<dbReference type="AlphaFoldDB" id="A0A543JL31"/>
<protein>
    <submittedName>
        <fullName evidence="1">Uncharacterized protein</fullName>
    </submittedName>
</protein>